<evidence type="ECO:0000313" key="9">
    <source>
        <dbReference type="Proteomes" id="UP000730739"/>
    </source>
</evidence>
<dbReference type="GO" id="GO:0004190">
    <property type="term" value="F:aspartic-type endopeptidase activity"/>
    <property type="evidence" value="ECO:0007669"/>
    <property type="project" value="UniProtKB-EC"/>
</dbReference>
<organism evidence="8 9">
    <name type="scientific">Sinorhizobium kostiense</name>
    <dbReference type="NCBI Taxonomy" id="76747"/>
    <lineage>
        <taxon>Bacteria</taxon>
        <taxon>Pseudomonadati</taxon>
        <taxon>Pseudomonadota</taxon>
        <taxon>Alphaproteobacteria</taxon>
        <taxon>Hyphomicrobiales</taxon>
        <taxon>Rhizobiaceae</taxon>
        <taxon>Sinorhizobium/Ensifer group</taxon>
        <taxon>Sinorhizobium</taxon>
    </lineage>
</organism>
<feature type="transmembrane region" description="Helical" evidence="6">
    <location>
        <begin position="31"/>
        <end position="54"/>
    </location>
</feature>
<keyword evidence="8" id="KW-0378">Hydrolase</keyword>
<proteinExistence type="predicted"/>
<keyword evidence="5 6" id="KW-0472">Membrane</keyword>
<dbReference type="Gene3D" id="1.20.120.1220">
    <property type="match status" value="1"/>
</dbReference>
<evidence type="ECO:0000256" key="4">
    <source>
        <dbReference type="ARBA" id="ARBA00022989"/>
    </source>
</evidence>
<keyword evidence="3 6" id="KW-0812">Transmembrane</keyword>
<dbReference type="PANTHER" id="PTHR36506:SF1">
    <property type="entry name" value="PREFLAGELLIN PEPTIDASE"/>
    <property type="match status" value="1"/>
</dbReference>
<name>A0ABS4QTB9_9HYPH</name>
<evidence type="ECO:0000256" key="1">
    <source>
        <dbReference type="ARBA" id="ARBA00004651"/>
    </source>
</evidence>
<dbReference type="RefSeq" id="WP_209600185.1">
    <property type="nucleotide sequence ID" value="NZ_JAGILA010000001.1"/>
</dbReference>
<sequence length="172" mass="17965">MTSTFAAWLGFLLFAGTMTYAGVKDVATMTISNRLVAVLTIAYAVFAPAAGLGLEAILSSVLVASGVLACTFAFFALGWIGGGDAKLLPVATLWLGAELALPFLVYVAAIGAALTVALLQFRRVPLPIVLKKHAWSNRLHARDAGVPYGAAMAPAALLLAPESHWFPALLQI</sequence>
<evidence type="ECO:0000256" key="6">
    <source>
        <dbReference type="SAM" id="Phobius"/>
    </source>
</evidence>
<feature type="transmembrane region" description="Helical" evidence="6">
    <location>
        <begin position="61"/>
        <end position="80"/>
    </location>
</feature>
<accession>A0ABS4QTB9</accession>
<dbReference type="PANTHER" id="PTHR36506">
    <property type="entry name" value="PREFLAGELLIN PEPTIDASE"/>
    <property type="match status" value="1"/>
</dbReference>
<dbReference type="Pfam" id="PF01478">
    <property type="entry name" value="Peptidase_A24"/>
    <property type="match status" value="1"/>
</dbReference>
<dbReference type="InterPro" id="IPR000045">
    <property type="entry name" value="Prepilin_IV_endopep_pep"/>
</dbReference>
<dbReference type="EC" id="3.4.23.43" evidence="8"/>
<protein>
    <submittedName>
        <fullName evidence="8">Prepilin peptidase CpaA</fullName>
        <ecNumber evidence="8">3.4.23.43</ecNumber>
    </submittedName>
</protein>
<comment type="caution">
    <text evidence="8">The sequence shown here is derived from an EMBL/GenBank/DDBJ whole genome shotgun (WGS) entry which is preliminary data.</text>
</comment>
<evidence type="ECO:0000256" key="2">
    <source>
        <dbReference type="ARBA" id="ARBA00022475"/>
    </source>
</evidence>
<dbReference type="EMBL" id="JAGILA010000001">
    <property type="protein sequence ID" value="MBP2233900.1"/>
    <property type="molecule type" value="Genomic_DNA"/>
</dbReference>
<keyword evidence="2" id="KW-1003">Cell membrane</keyword>
<evidence type="ECO:0000256" key="3">
    <source>
        <dbReference type="ARBA" id="ARBA00022692"/>
    </source>
</evidence>
<keyword evidence="9" id="KW-1185">Reference proteome</keyword>
<evidence type="ECO:0000313" key="8">
    <source>
        <dbReference type="EMBL" id="MBP2233900.1"/>
    </source>
</evidence>
<keyword evidence="4 6" id="KW-1133">Transmembrane helix</keyword>
<gene>
    <name evidence="8" type="ORF">J2Z31_000390</name>
</gene>
<reference evidence="8 9" key="1">
    <citation type="submission" date="2021-03" db="EMBL/GenBank/DDBJ databases">
        <title>Genomic Encyclopedia of Type Strains, Phase IV (KMG-IV): sequencing the most valuable type-strain genomes for metagenomic binning, comparative biology and taxonomic classification.</title>
        <authorList>
            <person name="Goeker M."/>
        </authorList>
    </citation>
    <scope>NUCLEOTIDE SEQUENCE [LARGE SCALE GENOMIC DNA]</scope>
    <source>
        <strain evidence="8 9">DSM 13372</strain>
    </source>
</reference>
<evidence type="ECO:0000259" key="7">
    <source>
        <dbReference type="Pfam" id="PF01478"/>
    </source>
</evidence>
<feature type="domain" description="Prepilin type IV endopeptidase peptidase" evidence="7">
    <location>
        <begin position="12"/>
        <end position="115"/>
    </location>
</feature>
<comment type="subcellular location">
    <subcellularLocation>
        <location evidence="1">Cell membrane</location>
        <topology evidence="1">Multi-pass membrane protein</topology>
    </subcellularLocation>
</comment>
<dbReference type="InterPro" id="IPR052218">
    <property type="entry name" value="Preflagellin_Peptidase"/>
</dbReference>
<feature type="transmembrane region" description="Helical" evidence="6">
    <location>
        <begin position="100"/>
        <end position="121"/>
    </location>
</feature>
<dbReference type="Proteomes" id="UP000730739">
    <property type="component" value="Unassembled WGS sequence"/>
</dbReference>
<evidence type="ECO:0000256" key="5">
    <source>
        <dbReference type="ARBA" id="ARBA00023136"/>
    </source>
</evidence>